<dbReference type="KEGG" id="rhf:EUB48_04520"/>
<organism evidence="1 2">
    <name type="scientific">Rhodoferax sediminis</name>
    <dbReference type="NCBI Taxonomy" id="2509614"/>
    <lineage>
        <taxon>Bacteria</taxon>
        <taxon>Pseudomonadati</taxon>
        <taxon>Pseudomonadota</taxon>
        <taxon>Betaproteobacteria</taxon>
        <taxon>Burkholderiales</taxon>
        <taxon>Comamonadaceae</taxon>
        <taxon>Rhodoferax</taxon>
    </lineage>
</organism>
<evidence type="ECO:0000313" key="1">
    <source>
        <dbReference type="EMBL" id="QDL36639.1"/>
    </source>
</evidence>
<sequence length="127" mass="14207">MASITNRSNFVVTVTKHDELEKSFPYDADDKLKAYVKSLREQGFKPKLVQLATSFLVRVRRTGHPEQSITFGSRQEAEAFDARVKADQHQGLFIDYPPCKAVCELSPNGRLETNPGYSTASSVSAWP</sequence>
<dbReference type="EMBL" id="CP035503">
    <property type="protein sequence ID" value="QDL36639.1"/>
    <property type="molecule type" value="Genomic_DNA"/>
</dbReference>
<evidence type="ECO:0000313" key="2">
    <source>
        <dbReference type="Proteomes" id="UP000316798"/>
    </source>
</evidence>
<gene>
    <name evidence="1" type="ORF">EUB48_04520</name>
</gene>
<dbReference type="AlphaFoldDB" id="A0A515D8A2"/>
<dbReference type="RefSeq" id="WP_142817806.1">
    <property type="nucleotide sequence ID" value="NZ_CP035503.1"/>
</dbReference>
<accession>A0A515D8A2</accession>
<dbReference type="OrthoDB" id="662444at2"/>
<keyword evidence="2" id="KW-1185">Reference proteome</keyword>
<proteinExistence type="predicted"/>
<protein>
    <submittedName>
        <fullName evidence="1">Uncharacterized protein</fullName>
    </submittedName>
</protein>
<reference evidence="1 2" key="1">
    <citation type="submission" date="2019-01" db="EMBL/GenBank/DDBJ databases">
        <title>Genomic insights into a novel species Rhodoferax sp.</title>
        <authorList>
            <person name="Jin L."/>
        </authorList>
    </citation>
    <scope>NUCLEOTIDE SEQUENCE [LARGE SCALE GENOMIC DNA]</scope>
    <source>
        <strain evidence="1 2">CHu59-6-5</strain>
    </source>
</reference>
<name>A0A515D8A2_9BURK</name>
<dbReference type="Proteomes" id="UP000316798">
    <property type="component" value="Chromosome"/>
</dbReference>